<protein>
    <recommendedName>
        <fullName evidence="3">F-box domain-containing protein</fullName>
    </recommendedName>
</protein>
<reference evidence="1" key="1">
    <citation type="journal article" date="2020" name="Nat. Commun.">
        <title>Large-scale genome sequencing of mycorrhizal fungi provides insights into the early evolution of symbiotic traits.</title>
        <authorList>
            <person name="Miyauchi S."/>
            <person name="Kiss E."/>
            <person name="Kuo A."/>
            <person name="Drula E."/>
            <person name="Kohler A."/>
            <person name="Sanchez-Garcia M."/>
            <person name="Morin E."/>
            <person name="Andreopoulos B."/>
            <person name="Barry K.W."/>
            <person name="Bonito G."/>
            <person name="Buee M."/>
            <person name="Carver A."/>
            <person name="Chen C."/>
            <person name="Cichocki N."/>
            <person name="Clum A."/>
            <person name="Culley D."/>
            <person name="Crous P.W."/>
            <person name="Fauchery L."/>
            <person name="Girlanda M."/>
            <person name="Hayes R.D."/>
            <person name="Keri Z."/>
            <person name="LaButti K."/>
            <person name="Lipzen A."/>
            <person name="Lombard V."/>
            <person name="Magnuson J."/>
            <person name="Maillard F."/>
            <person name="Murat C."/>
            <person name="Nolan M."/>
            <person name="Ohm R.A."/>
            <person name="Pangilinan J."/>
            <person name="Pereira M.F."/>
            <person name="Perotto S."/>
            <person name="Peter M."/>
            <person name="Pfister S."/>
            <person name="Riley R."/>
            <person name="Sitrit Y."/>
            <person name="Stielow J.B."/>
            <person name="Szollosi G."/>
            <person name="Zifcakova L."/>
            <person name="Stursova M."/>
            <person name="Spatafora J.W."/>
            <person name="Tedersoo L."/>
            <person name="Vaario L.M."/>
            <person name="Yamada A."/>
            <person name="Yan M."/>
            <person name="Wang P."/>
            <person name="Xu J."/>
            <person name="Bruns T."/>
            <person name="Baldrian P."/>
            <person name="Vilgalys R."/>
            <person name="Dunand C."/>
            <person name="Henrissat B."/>
            <person name="Grigoriev I.V."/>
            <person name="Hibbett D."/>
            <person name="Nagy L.G."/>
            <person name="Martin F.M."/>
        </authorList>
    </citation>
    <scope>NUCLEOTIDE SEQUENCE</scope>
    <source>
        <strain evidence="1">UH-Tt-Lm1</strain>
    </source>
</reference>
<evidence type="ECO:0008006" key="3">
    <source>
        <dbReference type="Google" id="ProtNLM"/>
    </source>
</evidence>
<sequence>MSTPVNNDCHLSQASSLLRATKKALQDVALSGRTAIDLNQDEIAVIEQDAAEVFRLIRSLRNALAPINKMPPEILTLIPDLWYYWIDSQLIALTHVCRTWREMFTSRSSLWTRVDCNNADKTRVFLERSKSSPINVSLSRGGPLPPDDPFFQIDHRAVKRLVSLHIDVTAEKYLRCITPRLFHPAPLLENLSIYIPREEPHHALTATLFGGDLSSLKGLDLTRIRTELPWRNMVNLTIFELAHTPPGEISTTQLLDFFESAPRLQEVTLLYVSPTSIDQDERLVSLACLKCLEIYDDQPVSPFICHLLIPVGANLSININPDSGVDDHLPISINNLRNLLNFTKLLLYVQDLDWQIEMIGPSGEVNMNSTLRGGPTRLLLGFLDWVNTSTASTVELILKITSRERLPHELAHRLLSPMNLLRTLTISPCITPCPFIQALNPDLNSESVLVCPRLETLVLPRSETIILPIYGRVTVGPDIEIMEAARELRGAKIKSVQIVEG</sequence>
<evidence type="ECO:0000313" key="1">
    <source>
        <dbReference type="EMBL" id="KAF9789174.1"/>
    </source>
</evidence>
<organism evidence="1 2">
    <name type="scientific">Thelephora terrestris</name>
    <dbReference type="NCBI Taxonomy" id="56493"/>
    <lineage>
        <taxon>Eukaryota</taxon>
        <taxon>Fungi</taxon>
        <taxon>Dikarya</taxon>
        <taxon>Basidiomycota</taxon>
        <taxon>Agaricomycotina</taxon>
        <taxon>Agaricomycetes</taxon>
        <taxon>Thelephorales</taxon>
        <taxon>Thelephoraceae</taxon>
        <taxon>Thelephora</taxon>
    </lineage>
</organism>
<gene>
    <name evidence="1" type="ORF">BJ322DRAFT_1041339</name>
</gene>
<name>A0A9P6HN85_9AGAM</name>
<dbReference type="EMBL" id="WIUZ02000003">
    <property type="protein sequence ID" value="KAF9789174.1"/>
    <property type="molecule type" value="Genomic_DNA"/>
</dbReference>
<dbReference type="AlphaFoldDB" id="A0A9P6HN85"/>
<accession>A0A9P6HN85</accession>
<reference evidence="1" key="2">
    <citation type="submission" date="2020-11" db="EMBL/GenBank/DDBJ databases">
        <authorList>
            <consortium name="DOE Joint Genome Institute"/>
            <person name="Kuo A."/>
            <person name="Miyauchi S."/>
            <person name="Kiss E."/>
            <person name="Drula E."/>
            <person name="Kohler A."/>
            <person name="Sanchez-Garcia M."/>
            <person name="Andreopoulos B."/>
            <person name="Barry K.W."/>
            <person name="Bonito G."/>
            <person name="Buee M."/>
            <person name="Carver A."/>
            <person name="Chen C."/>
            <person name="Cichocki N."/>
            <person name="Clum A."/>
            <person name="Culley D."/>
            <person name="Crous P.W."/>
            <person name="Fauchery L."/>
            <person name="Girlanda M."/>
            <person name="Hayes R."/>
            <person name="Keri Z."/>
            <person name="Labutti K."/>
            <person name="Lipzen A."/>
            <person name="Lombard V."/>
            <person name="Magnuson J."/>
            <person name="Maillard F."/>
            <person name="Morin E."/>
            <person name="Murat C."/>
            <person name="Nolan M."/>
            <person name="Ohm R."/>
            <person name="Pangilinan J."/>
            <person name="Pereira M."/>
            <person name="Perotto S."/>
            <person name="Peter M."/>
            <person name="Riley R."/>
            <person name="Sitrit Y."/>
            <person name="Stielow B."/>
            <person name="Szollosi G."/>
            <person name="Zifcakova L."/>
            <person name="Stursova M."/>
            <person name="Spatafora J.W."/>
            <person name="Tedersoo L."/>
            <person name="Vaario L.-M."/>
            <person name="Yamada A."/>
            <person name="Yan M."/>
            <person name="Wang P."/>
            <person name="Xu J."/>
            <person name="Bruns T."/>
            <person name="Baldrian P."/>
            <person name="Vilgalys R."/>
            <person name="Henrissat B."/>
            <person name="Grigoriev I.V."/>
            <person name="Hibbett D."/>
            <person name="Nagy L.G."/>
            <person name="Martin F.M."/>
        </authorList>
    </citation>
    <scope>NUCLEOTIDE SEQUENCE</scope>
    <source>
        <strain evidence="1">UH-Tt-Lm1</strain>
    </source>
</reference>
<dbReference type="OrthoDB" id="2754196at2759"/>
<keyword evidence="2" id="KW-1185">Reference proteome</keyword>
<comment type="caution">
    <text evidence="1">The sequence shown here is derived from an EMBL/GenBank/DDBJ whole genome shotgun (WGS) entry which is preliminary data.</text>
</comment>
<proteinExistence type="predicted"/>
<dbReference type="Proteomes" id="UP000736335">
    <property type="component" value="Unassembled WGS sequence"/>
</dbReference>
<evidence type="ECO:0000313" key="2">
    <source>
        <dbReference type="Proteomes" id="UP000736335"/>
    </source>
</evidence>